<accession>A0A7J7ZL54</accession>
<evidence type="ECO:0000313" key="1">
    <source>
        <dbReference type="EMBL" id="KAF6374440.1"/>
    </source>
</evidence>
<comment type="caution">
    <text evidence="1">The sequence shown here is derived from an EMBL/GenBank/DDBJ whole genome shotgun (WGS) entry which is preliminary data.</text>
</comment>
<sequence>MLPSLHQRCASPVVGNLISPQSQISTAQQLTFLWRATFFKLKLLLRPLLQHRLAQAVVFCGRATLKGPKSRMWLLSRSLPTHGARPLTVHVVLSSKHPSWRLLKGCSTPSHPWELGPHVQLVGGCPTRHTRCH</sequence>
<proteinExistence type="predicted"/>
<evidence type="ECO:0000313" key="2">
    <source>
        <dbReference type="Proteomes" id="UP000558488"/>
    </source>
</evidence>
<dbReference type="Proteomes" id="UP000558488">
    <property type="component" value="Unassembled WGS sequence"/>
</dbReference>
<keyword evidence="2" id="KW-1185">Reference proteome</keyword>
<dbReference type="AlphaFoldDB" id="A0A7J7ZL54"/>
<protein>
    <submittedName>
        <fullName evidence="1">Uncharacterized protein</fullName>
    </submittedName>
</protein>
<name>A0A7J7ZL54_PIPKU</name>
<gene>
    <name evidence="1" type="ORF">mPipKuh1_009659</name>
</gene>
<dbReference type="EMBL" id="JACAGB010000003">
    <property type="protein sequence ID" value="KAF6374440.1"/>
    <property type="molecule type" value="Genomic_DNA"/>
</dbReference>
<reference evidence="1 2" key="1">
    <citation type="journal article" date="2020" name="Nature">
        <title>Six reference-quality genomes reveal evolution of bat adaptations.</title>
        <authorList>
            <person name="Jebb D."/>
            <person name="Huang Z."/>
            <person name="Pippel M."/>
            <person name="Hughes G.M."/>
            <person name="Lavrichenko K."/>
            <person name="Devanna P."/>
            <person name="Winkler S."/>
            <person name="Jermiin L.S."/>
            <person name="Skirmuntt E.C."/>
            <person name="Katzourakis A."/>
            <person name="Burkitt-Gray L."/>
            <person name="Ray D.A."/>
            <person name="Sullivan K.A.M."/>
            <person name="Roscito J.G."/>
            <person name="Kirilenko B.M."/>
            <person name="Davalos L.M."/>
            <person name="Corthals A.P."/>
            <person name="Power M.L."/>
            <person name="Jones G."/>
            <person name="Ransome R.D."/>
            <person name="Dechmann D.K.N."/>
            <person name="Locatelli A.G."/>
            <person name="Puechmaille S.J."/>
            <person name="Fedrigo O."/>
            <person name="Jarvis E.D."/>
            <person name="Hiller M."/>
            <person name="Vernes S.C."/>
            <person name="Myers E.W."/>
            <person name="Teeling E.C."/>
        </authorList>
    </citation>
    <scope>NUCLEOTIDE SEQUENCE [LARGE SCALE GENOMIC DNA]</scope>
    <source>
        <strain evidence="1">MPipKuh1</strain>
        <tissue evidence="1">Flight muscle</tissue>
    </source>
</reference>
<organism evidence="1 2">
    <name type="scientific">Pipistrellus kuhlii</name>
    <name type="common">Kuhl's pipistrelle</name>
    <dbReference type="NCBI Taxonomy" id="59472"/>
    <lineage>
        <taxon>Eukaryota</taxon>
        <taxon>Metazoa</taxon>
        <taxon>Chordata</taxon>
        <taxon>Craniata</taxon>
        <taxon>Vertebrata</taxon>
        <taxon>Euteleostomi</taxon>
        <taxon>Mammalia</taxon>
        <taxon>Eutheria</taxon>
        <taxon>Laurasiatheria</taxon>
        <taxon>Chiroptera</taxon>
        <taxon>Yangochiroptera</taxon>
        <taxon>Vespertilionidae</taxon>
        <taxon>Pipistrellus</taxon>
    </lineage>
</organism>